<dbReference type="Pfam" id="PF06271">
    <property type="entry name" value="RDD"/>
    <property type="match status" value="1"/>
</dbReference>
<evidence type="ECO:0000256" key="6">
    <source>
        <dbReference type="SAM" id="Phobius"/>
    </source>
</evidence>
<evidence type="ECO:0000256" key="4">
    <source>
        <dbReference type="ARBA" id="ARBA00023136"/>
    </source>
</evidence>
<name>A0A953I823_SYMTR</name>
<feature type="transmembrane region" description="Helical" evidence="6">
    <location>
        <begin position="215"/>
        <end position="235"/>
    </location>
</feature>
<reference evidence="8" key="1">
    <citation type="submission" date="2017-11" db="EMBL/GenBank/DDBJ databases">
        <title>Three new genomes from thermophilic consortium.</title>
        <authorList>
            <person name="Quaggio R."/>
            <person name="Amgarten D."/>
            <person name="Setubal J.C."/>
        </authorList>
    </citation>
    <scope>NUCLEOTIDE SEQUENCE</scope>
    <source>
        <strain evidence="8">ZCTH01-B2</strain>
    </source>
</reference>
<sequence>MAQLRRHQRLGQVGVGQDGEKAHEPAQPHQDGREQEGPPGPPDSGRDGVREKPPQRAQPLRLLRVDEVVGPGHQLVQIGRGLPVREVGPGVGQVGSRPAVEQPQPLHLLQREPAGPPALGRGQDPGQLLPGLLPPGHELILIHGRQPSPEVSAMDPIRIDTPESVDLALEPVGLGSRFLAALIDAAIQYAVLFAVLLVALPSAALWTDLGEGFDLIGSAFLAILLLAVALLFFLYKMLFEALWNGQTIGKRVAGIRVVQVSGMPVTFLQAVIRNLLRIVDYLPGYYLIGAICILATGRRQRLGDLAAGTVVVRDRPAEAPEVPKALSPPPQTDLNKLREYALRLREEDLAPARGFWQRRHQLHVSARSRVAEQVARGLAARMGWPDPLPPVPEDFIEEVLYVRAR</sequence>
<feature type="compositionally biased region" description="Basic and acidic residues" evidence="5">
    <location>
        <begin position="18"/>
        <end position="36"/>
    </location>
</feature>
<evidence type="ECO:0000256" key="1">
    <source>
        <dbReference type="ARBA" id="ARBA00004141"/>
    </source>
</evidence>
<dbReference type="PANTHER" id="PTHR38480:SF1">
    <property type="entry name" value="SLR0254 PROTEIN"/>
    <property type="match status" value="1"/>
</dbReference>
<protein>
    <recommendedName>
        <fullName evidence="7">RDD domain-containing protein</fullName>
    </recommendedName>
</protein>
<dbReference type="PANTHER" id="PTHR38480">
    <property type="entry name" value="SLR0254 PROTEIN"/>
    <property type="match status" value="1"/>
</dbReference>
<evidence type="ECO:0000313" key="8">
    <source>
        <dbReference type="EMBL" id="MBY6276063.1"/>
    </source>
</evidence>
<evidence type="ECO:0000256" key="5">
    <source>
        <dbReference type="SAM" id="MobiDB-lite"/>
    </source>
</evidence>
<organism evidence="8 9">
    <name type="scientific">Symbiobacterium thermophilum</name>
    <dbReference type="NCBI Taxonomy" id="2734"/>
    <lineage>
        <taxon>Bacteria</taxon>
        <taxon>Bacillati</taxon>
        <taxon>Bacillota</taxon>
        <taxon>Clostridia</taxon>
        <taxon>Eubacteriales</taxon>
        <taxon>Symbiobacteriaceae</taxon>
        <taxon>Symbiobacterium</taxon>
    </lineage>
</organism>
<dbReference type="Proteomes" id="UP000732377">
    <property type="component" value="Unassembled WGS sequence"/>
</dbReference>
<gene>
    <name evidence="8" type="ORF">CWE10_07560</name>
</gene>
<feature type="region of interest" description="Disordered" evidence="5">
    <location>
        <begin position="1"/>
        <end position="63"/>
    </location>
</feature>
<evidence type="ECO:0000313" key="9">
    <source>
        <dbReference type="Proteomes" id="UP000732377"/>
    </source>
</evidence>
<proteinExistence type="predicted"/>
<keyword evidence="2 6" id="KW-0812">Transmembrane</keyword>
<keyword evidence="4 6" id="KW-0472">Membrane</keyword>
<dbReference type="GO" id="GO:0016020">
    <property type="term" value="C:membrane"/>
    <property type="evidence" value="ECO:0007669"/>
    <property type="project" value="UniProtKB-SubCell"/>
</dbReference>
<feature type="compositionally biased region" description="Basic and acidic residues" evidence="5">
    <location>
        <begin position="44"/>
        <end position="54"/>
    </location>
</feature>
<feature type="domain" description="RDD" evidence="7">
    <location>
        <begin position="172"/>
        <end position="308"/>
    </location>
</feature>
<dbReference type="EMBL" id="PIUK01000056">
    <property type="protein sequence ID" value="MBY6276063.1"/>
    <property type="molecule type" value="Genomic_DNA"/>
</dbReference>
<evidence type="ECO:0000259" key="7">
    <source>
        <dbReference type="Pfam" id="PF06271"/>
    </source>
</evidence>
<feature type="transmembrane region" description="Helical" evidence="6">
    <location>
        <begin position="278"/>
        <end position="296"/>
    </location>
</feature>
<keyword evidence="3 6" id="KW-1133">Transmembrane helix</keyword>
<evidence type="ECO:0000256" key="2">
    <source>
        <dbReference type="ARBA" id="ARBA00022692"/>
    </source>
</evidence>
<comment type="caution">
    <text evidence="8">The sequence shown here is derived from an EMBL/GenBank/DDBJ whole genome shotgun (WGS) entry which is preliminary data.</text>
</comment>
<evidence type="ECO:0000256" key="3">
    <source>
        <dbReference type="ARBA" id="ARBA00022989"/>
    </source>
</evidence>
<comment type="subcellular location">
    <subcellularLocation>
        <location evidence="1">Membrane</location>
        <topology evidence="1">Multi-pass membrane protein</topology>
    </subcellularLocation>
</comment>
<dbReference type="InterPro" id="IPR010432">
    <property type="entry name" value="RDD"/>
</dbReference>
<feature type="transmembrane region" description="Helical" evidence="6">
    <location>
        <begin position="178"/>
        <end position="203"/>
    </location>
</feature>
<dbReference type="AlphaFoldDB" id="A0A953I823"/>
<accession>A0A953I823</accession>